<gene>
    <name evidence="1" type="ORF">GR702_06905</name>
</gene>
<dbReference type="AlphaFoldDB" id="A0A7X4GF48"/>
<evidence type="ECO:0000313" key="2">
    <source>
        <dbReference type="Proteomes" id="UP000465810"/>
    </source>
</evidence>
<dbReference type="RefSeq" id="WP_160985241.1">
    <property type="nucleotide sequence ID" value="NZ_WVTD01000004.1"/>
</dbReference>
<sequence length="147" mass="15453">MTSTPDTHIGERARARRLRTFLNDCAGSGAAEEIGRVREAVQELALDVTGKSFLDVDAVHAMLDSGAAMSAVLELMGSDIRFMLSRGAHDSCLASVLTNEGTEESLAEGPTLALALLGAHVAAVLARIERGTQLTEAHSSGTSLRLH</sequence>
<dbReference type="Proteomes" id="UP000465810">
    <property type="component" value="Unassembled WGS sequence"/>
</dbReference>
<organism evidence="1 2">
    <name type="scientific">Novosphingobium silvae</name>
    <dbReference type="NCBI Taxonomy" id="2692619"/>
    <lineage>
        <taxon>Bacteria</taxon>
        <taxon>Pseudomonadati</taxon>
        <taxon>Pseudomonadota</taxon>
        <taxon>Alphaproteobacteria</taxon>
        <taxon>Sphingomonadales</taxon>
        <taxon>Sphingomonadaceae</taxon>
        <taxon>Novosphingobium</taxon>
    </lineage>
</organism>
<reference evidence="1 2" key="1">
    <citation type="submission" date="2019-12" db="EMBL/GenBank/DDBJ databases">
        <authorList>
            <person name="Feng G."/>
            <person name="Zhu H."/>
        </authorList>
    </citation>
    <scope>NUCLEOTIDE SEQUENCE [LARGE SCALE GENOMIC DNA]</scope>
    <source>
        <strain evidence="1 2">FGD1</strain>
    </source>
</reference>
<keyword evidence="2" id="KW-1185">Reference proteome</keyword>
<dbReference type="EMBL" id="WVTD01000004">
    <property type="protein sequence ID" value="MYL97500.1"/>
    <property type="molecule type" value="Genomic_DNA"/>
</dbReference>
<name>A0A7X4GF48_9SPHN</name>
<evidence type="ECO:0000313" key="1">
    <source>
        <dbReference type="EMBL" id="MYL97500.1"/>
    </source>
</evidence>
<protein>
    <submittedName>
        <fullName evidence="1">Uncharacterized protein</fullName>
    </submittedName>
</protein>
<comment type="caution">
    <text evidence="1">The sequence shown here is derived from an EMBL/GenBank/DDBJ whole genome shotgun (WGS) entry which is preliminary data.</text>
</comment>
<accession>A0A7X4GF48</accession>
<proteinExistence type="predicted"/>